<proteinExistence type="inferred from homology"/>
<keyword evidence="5" id="KW-1185">Reference proteome</keyword>
<protein>
    <submittedName>
        <fullName evidence="4">NUDIX hydrolase</fullName>
    </submittedName>
</protein>
<dbReference type="PROSITE" id="PS00893">
    <property type="entry name" value="NUDIX_BOX"/>
    <property type="match status" value="1"/>
</dbReference>
<dbReference type="SUPFAM" id="SSF55811">
    <property type="entry name" value="Nudix"/>
    <property type="match status" value="1"/>
</dbReference>
<sequence length="143" mass="16118">MSFAVALAMLEREGRWLLQLRDDIEGIVHPGCWGLFGGHLDPGEGPEQAILRELGEEIGWEAPDLPPWFEHHDDQLSAFYFRGPLTVPLTALQLHEGQDMVLAGLEELRSGRIWSPRLQQRRGLAPSLERAVHRLDPKLGSKN</sequence>
<dbReference type="InterPro" id="IPR015797">
    <property type="entry name" value="NUDIX_hydrolase-like_dom_sf"/>
</dbReference>
<evidence type="ECO:0000256" key="2">
    <source>
        <dbReference type="RuleBase" id="RU003476"/>
    </source>
</evidence>
<dbReference type="Gene3D" id="3.90.79.10">
    <property type="entry name" value="Nucleoside Triphosphate Pyrophosphohydrolase"/>
    <property type="match status" value="1"/>
</dbReference>
<dbReference type="InterPro" id="IPR020476">
    <property type="entry name" value="Nudix_hydrolase"/>
</dbReference>
<accession>A0ABU5RQM2</accession>
<dbReference type="InterPro" id="IPR000086">
    <property type="entry name" value="NUDIX_hydrolase_dom"/>
</dbReference>
<feature type="domain" description="Nudix hydrolase" evidence="3">
    <location>
        <begin position="1"/>
        <end position="126"/>
    </location>
</feature>
<dbReference type="PRINTS" id="PR00502">
    <property type="entry name" value="NUDIXFAMILY"/>
</dbReference>
<dbReference type="EMBL" id="JAYGHX010000001">
    <property type="protein sequence ID" value="MEA5390055.1"/>
    <property type="molecule type" value="Genomic_DNA"/>
</dbReference>
<evidence type="ECO:0000256" key="1">
    <source>
        <dbReference type="ARBA" id="ARBA00022801"/>
    </source>
</evidence>
<dbReference type="GO" id="GO:0016787">
    <property type="term" value="F:hydrolase activity"/>
    <property type="evidence" value="ECO:0007669"/>
    <property type="project" value="UniProtKB-KW"/>
</dbReference>
<reference evidence="4 5" key="1">
    <citation type="submission" date="2023-12" db="EMBL/GenBank/DDBJ databases">
        <title>Baltic Sea Cyanobacteria.</title>
        <authorList>
            <person name="Delbaje E."/>
            <person name="Fewer D.P."/>
            <person name="Shishido T.K."/>
        </authorList>
    </citation>
    <scope>NUCLEOTIDE SEQUENCE [LARGE SCALE GENOMIC DNA]</scope>
    <source>
        <strain evidence="4 5">UHCC 0139</strain>
    </source>
</reference>
<evidence type="ECO:0000313" key="5">
    <source>
        <dbReference type="Proteomes" id="UP001304461"/>
    </source>
</evidence>
<comment type="caution">
    <text evidence="4">The sequence shown here is derived from an EMBL/GenBank/DDBJ whole genome shotgun (WGS) entry which is preliminary data.</text>
</comment>
<organism evidence="4 5">
    <name type="scientific">Cyanobium gracile UHCC 0139</name>
    <dbReference type="NCBI Taxonomy" id="3110308"/>
    <lineage>
        <taxon>Bacteria</taxon>
        <taxon>Bacillati</taxon>
        <taxon>Cyanobacteriota</taxon>
        <taxon>Cyanophyceae</taxon>
        <taxon>Synechococcales</taxon>
        <taxon>Prochlorococcaceae</taxon>
        <taxon>Cyanobium</taxon>
    </lineage>
</organism>
<evidence type="ECO:0000259" key="3">
    <source>
        <dbReference type="PROSITE" id="PS51462"/>
    </source>
</evidence>
<dbReference type="RefSeq" id="WP_323304174.1">
    <property type="nucleotide sequence ID" value="NZ_JAYGHX010000001.1"/>
</dbReference>
<dbReference type="InterPro" id="IPR020084">
    <property type="entry name" value="NUDIX_hydrolase_CS"/>
</dbReference>
<dbReference type="Pfam" id="PF00293">
    <property type="entry name" value="NUDIX"/>
    <property type="match status" value="1"/>
</dbReference>
<gene>
    <name evidence="4" type="ORF">VB738_02155</name>
</gene>
<dbReference type="PROSITE" id="PS51462">
    <property type="entry name" value="NUDIX"/>
    <property type="match status" value="1"/>
</dbReference>
<dbReference type="CDD" id="cd18882">
    <property type="entry name" value="NUDIX_Hydrolase"/>
    <property type="match status" value="1"/>
</dbReference>
<name>A0ABU5RQM2_9CYAN</name>
<evidence type="ECO:0000313" key="4">
    <source>
        <dbReference type="EMBL" id="MEA5390055.1"/>
    </source>
</evidence>
<keyword evidence="1 2" id="KW-0378">Hydrolase</keyword>
<comment type="similarity">
    <text evidence="2">Belongs to the Nudix hydrolase family.</text>
</comment>
<dbReference type="Proteomes" id="UP001304461">
    <property type="component" value="Unassembled WGS sequence"/>
</dbReference>